<name>D7DM78_METV0</name>
<dbReference type="RefSeq" id="WP_013147105.1">
    <property type="nucleotide sequence ID" value="NC_014207.1"/>
</dbReference>
<dbReference type="InterPro" id="IPR047798">
    <property type="entry name" value="BPSS1780-like"/>
</dbReference>
<dbReference type="NCBIfam" id="NF041043">
    <property type="entry name" value="BPSS1780_fam"/>
    <property type="match status" value="1"/>
</dbReference>
<reference evidence="3" key="1">
    <citation type="submission" date="2010-05" db="EMBL/GenBank/DDBJ databases">
        <title>Complete sequence of Methylotenera sp. 301.</title>
        <authorList>
            <person name="Lucas S."/>
            <person name="Copeland A."/>
            <person name="Lapidus A."/>
            <person name="Cheng J.-F."/>
            <person name="Bruce D."/>
            <person name="Goodwin L."/>
            <person name="Pitluck S."/>
            <person name="Clum A."/>
            <person name="Land M."/>
            <person name="Hauser L."/>
            <person name="Kyrpides N."/>
            <person name="Ivanova N."/>
            <person name="Chistoservova L."/>
            <person name="Kalyuzhnaya M."/>
            <person name="Woyke T."/>
        </authorList>
    </citation>
    <scope>NUCLEOTIDE SEQUENCE [LARGE SCALE GENOMIC DNA]</scope>
    <source>
        <strain evidence="3">301</strain>
    </source>
</reference>
<dbReference type="HOGENOM" id="CLU_072075_2_1_4"/>
<feature type="transmembrane region" description="Helical" evidence="1">
    <location>
        <begin position="65"/>
        <end position="83"/>
    </location>
</feature>
<feature type="transmembrane region" description="Helical" evidence="1">
    <location>
        <begin position="36"/>
        <end position="58"/>
    </location>
</feature>
<gene>
    <name evidence="2" type="ordered locus">M301_0403</name>
</gene>
<keyword evidence="3" id="KW-1185">Reference proteome</keyword>
<accession>D7DM78</accession>
<feature type="transmembrane region" description="Helical" evidence="1">
    <location>
        <begin position="197"/>
        <end position="223"/>
    </location>
</feature>
<feature type="transmembrane region" description="Helical" evidence="1">
    <location>
        <begin position="146"/>
        <end position="168"/>
    </location>
</feature>
<feature type="transmembrane region" description="Helical" evidence="1">
    <location>
        <begin position="103"/>
        <end position="125"/>
    </location>
</feature>
<evidence type="ECO:0000256" key="1">
    <source>
        <dbReference type="SAM" id="Phobius"/>
    </source>
</evidence>
<sequence>MTENSISTTLESRQVPAGNAWVWIVSGFNLFKANPVMWIVILLIYLAIIIPISFIPVIGSVVTTLLAPVFAAGMMWGCKALVLKQDLEINHLFEGFKKNTAQLIAVGGVYMLSLLVIMVMVVLTLDKDTLELIMKGQEVSPAQANAMVLPILIAMLFIVPILMAYWYAPVLIGLHNLTVLEAMKLSFIACLKNMLPFLLYGLIFMVILVVAIIPFGLGLIVAVPVMMTSLYTSYVDVFNITESAD</sequence>
<evidence type="ECO:0000313" key="3">
    <source>
        <dbReference type="Proteomes" id="UP000000383"/>
    </source>
</evidence>
<dbReference type="eggNOG" id="COG5473">
    <property type="taxonomic scope" value="Bacteria"/>
</dbReference>
<dbReference type="EMBL" id="CP002056">
    <property type="protein sequence ID" value="ADI28789.1"/>
    <property type="molecule type" value="Genomic_DNA"/>
</dbReference>
<keyword evidence="1" id="KW-1133">Transmembrane helix</keyword>
<reference evidence="2 3" key="2">
    <citation type="journal article" date="2011" name="J. Bacteriol.">
        <title>Genomes of three methylotrophs from a single niche uncover genetic and metabolic divergence of Methylophilaceae.</title>
        <authorList>
            <person name="Lapidus A."/>
            <person name="Clum A."/>
            <person name="Labutti K."/>
            <person name="Kaluzhnaya M.G."/>
            <person name="Lim S."/>
            <person name="Beck D.A."/>
            <person name="Glavina Del Rio T."/>
            <person name="Nolan M."/>
            <person name="Mavromatis K."/>
            <person name="Huntemann M."/>
            <person name="Lucas S."/>
            <person name="Lidstrom M.E."/>
            <person name="Ivanova N."/>
            <person name="Chistoserdova L."/>
        </authorList>
    </citation>
    <scope>NUCLEOTIDE SEQUENCE [LARGE SCALE GENOMIC DNA]</scope>
    <source>
        <strain evidence="2 3">301</strain>
    </source>
</reference>
<dbReference type="Proteomes" id="UP000000383">
    <property type="component" value="Chromosome"/>
</dbReference>
<dbReference type="AlphaFoldDB" id="D7DM78"/>
<keyword evidence="1" id="KW-0472">Membrane</keyword>
<organism evidence="2 3">
    <name type="scientific">Methylotenera versatilis (strain 301)</name>
    <dbReference type="NCBI Taxonomy" id="666681"/>
    <lineage>
        <taxon>Bacteria</taxon>
        <taxon>Pseudomonadati</taxon>
        <taxon>Pseudomonadota</taxon>
        <taxon>Betaproteobacteria</taxon>
        <taxon>Nitrosomonadales</taxon>
        <taxon>Methylophilaceae</taxon>
        <taxon>Methylotenera</taxon>
    </lineage>
</organism>
<dbReference type="OrthoDB" id="5298483at2"/>
<keyword evidence="1 2" id="KW-0812">Transmembrane</keyword>
<proteinExistence type="predicted"/>
<dbReference type="STRING" id="666681.M301_0403"/>
<dbReference type="KEGG" id="meh:M301_0403"/>
<protein>
    <submittedName>
        <fullName evidence="2">Transmembrane protein</fullName>
    </submittedName>
</protein>
<evidence type="ECO:0000313" key="2">
    <source>
        <dbReference type="EMBL" id="ADI28789.1"/>
    </source>
</evidence>